<evidence type="ECO:0000259" key="4">
    <source>
        <dbReference type="PROSITE" id="PS50102"/>
    </source>
</evidence>
<accession>A0AAD8H151</accession>
<gene>
    <name evidence="5" type="ORF">POM88_050897</name>
</gene>
<keyword evidence="6" id="KW-1185">Reference proteome</keyword>
<feature type="compositionally biased region" description="Basic and acidic residues" evidence="3">
    <location>
        <begin position="331"/>
        <end position="350"/>
    </location>
</feature>
<name>A0AAD8H151_9APIA</name>
<dbReference type="PROSITE" id="PS50102">
    <property type="entry name" value="RRM"/>
    <property type="match status" value="3"/>
</dbReference>
<dbReference type="AlphaFoldDB" id="A0AAD8H151"/>
<dbReference type="InterPro" id="IPR035979">
    <property type="entry name" value="RBD_domain_sf"/>
</dbReference>
<dbReference type="SUPFAM" id="SSF54928">
    <property type="entry name" value="RNA-binding domain, RBD"/>
    <property type="match status" value="2"/>
</dbReference>
<feature type="region of interest" description="Disordered" evidence="3">
    <location>
        <begin position="1"/>
        <end position="68"/>
    </location>
</feature>
<dbReference type="EMBL" id="JAUIZM010000011">
    <property type="protein sequence ID" value="KAK1357641.1"/>
    <property type="molecule type" value="Genomic_DNA"/>
</dbReference>
<dbReference type="PANTHER" id="PTHR21245">
    <property type="entry name" value="HETEROGENEOUS NUCLEAR RIBONUCLEOPROTEIN"/>
    <property type="match status" value="1"/>
</dbReference>
<feature type="region of interest" description="Disordered" evidence="3">
    <location>
        <begin position="292"/>
        <end position="409"/>
    </location>
</feature>
<evidence type="ECO:0000256" key="3">
    <source>
        <dbReference type="SAM" id="MobiDB-lite"/>
    </source>
</evidence>
<feature type="domain" description="RRM" evidence="4">
    <location>
        <begin position="491"/>
        <end position="561"/>
    </location>
</feature>
<dbReference type="FunFam" id="3.30.70.330:FF:000816">
    <property type="entry name" value="Heterogeneous nuclear ribonucleoprotein Q"/>
    <property type="match status" value="1"/>
</dbReference>
<dbReference type="FunFam" id="3.30.70.330:FF:000187">
    <property type="entry name" value="Heterogeneous nuclear ribonucleoprotein Q"/>
    <property type="match status" value="1"/>
</dbReference>
<evidence type="ECO:0000256" key="1">
    <source>
        <dbReference type="ARBA" id="ARBA00022884"/>
    </source>
</evidence>
<feature type="compositionally biased region" description="Basic and acidic residues" evidence="3">
    <location>
        <begin position="381"/>
        <end position="390"/>
    </location>
</feature>
<dbReference type="GO" id="GO:1990904">
    <property type="term" value="C:ribonucleoprotein complex"/>
    <property type="evidence" value="ECO:0007669"/>
    <property type="project" value="UniProtKB-KW"/>
</dbReference>
<protein>
    <submittedName>
        <fullName evidence="5">Heterogeneous nuclear ribonucleoprotein Q</fullName>
    </submittedName>
</protein>
<dbReference type="Pfam" id="PF00076">
    <property type="entry name" value="RRM_1"/>
    <property type="match status" value="3"/>
</dbReference>
<feature type="domain" description="RRM" evidence="4">
    <location>
        <begin position="571"/>
        <end position="656"/>
    </location>
</feature>
<feature type="region of interest" description="Disordered" evidence="3">
    <location>
        <begin position="781"/>
        <end position="800"/>
    </location>
</feature>
<dbReference type="Gene3D" id="3.30.70.330">
    <property type="match status" value="3"/>
</dbReference>
<dbReference type="InterPro" id="IPR012677">
    <property type="entry name" value="Nucleotide-bd_a/b_plait_sf"/>
</dbReference>
<comment type="caution">
    <text evidence="5">The sequence shown here is derived from an EMBL/GenBank/DDBJ whole genome shotgun (WGS) entry which is preliminary data.</text>
</comment>
<feature type="region of interest" description="Disordered" evidence="3">
    <location>
        <begin position="902"/>
        <end position="989"/>
    </location>
</feature>
<evidence type="ECO:0000313" key="5">
    <source>
        <dbReference type="EMBL" id="KAK1357641.1"/>
    </source>
</evidence>
<feature type="compositionally biased region" description="Polar residues" evidence="3">
    <location>
        <begin position="37"/>
        <end position="46"/>
    </location>
</feature>
<keyword evidence="1 2" id="KW-0694">RNA-binding</keyword>
<sequence>MRTRNANKPKPTPVVKSAPATRKSAVKTPQKPPEIPSESSATPKSSGTKRTRAIQAKNKEILDVPAPQPAVEEEKTLVIEETVEKTPVSAKKVTRVVKRKVVRKKAPASAKSSSVETSIAGDDEKDELSKEEEKEGEDSMNEEPAKNIEVTAVNVEEPDENKEAIPVNVEEPEEKKTPAELVGQSSRTEEIEETTNEGSLENKESVPVDTEVCKLTEPAVDLVEESLKDDKVPDNQDVADMEEVAAEPNPSVEDTRISQVQKDAIATEANLTVMKDINTSVTTTEYVEPKKVMEKTENVEGSTEATAEPVDMEENTSKVLKEEEEPSVQADMEHEGLMLKSNEVMEKAEVVEDGTNTTEPVYMDKITNEDLKEDEPSEQADTEHEDEKMVGQESMTKIDAAEDGMDTTEQVNIPKIITVELKEGETHVRADIEHVNEKMEEQGGKEVPEELNEGVLAQDNVTDHGEKSQRSEEEHVQLTALAEERRRKKELEIFVGGLDRDAVDEDVRKVFEHIGGVVEVQVHKDPSSSKNKGYAFVKFATKEQAKQALAEMKHPVINGKRCGTAPCEENDTLFLGNICNTWTKEAIREKLKDYGIDGVETITLVLDPKHEGLSRGFAFIEFSCHGDAMLAYKRLQKPDVIFGHLERTVKVAFAEPLREPDPEVMAQVKSVFVDGLPPHWDEGHVRKVFKVYGDIEQITLARNISSSKRKDFGFVDFSTHEAAVACIDDINSREIGDGNSKAKVKARLSNPSPKTQAVKGEMCGGFRIGRVSSGPLPHTVARGSGRGAHPSNRPNVQRGRGFYDHGRGQTSGMSFPYNRGLDEPFRGRESFGQGGGRWGSSRGAHVAPGEGTIPARFNLDRPRHGGIDRLHETHMHFRGQPYPPEEFDRPFMERRFDDPYLYNDRAHGTKRPHFTAQDPRYMEPSRVRPRLDYANPAVPFPDPHPRGTFGSGSSRYPPDYYGPNFSSGRGDIRPSFYGGPRPHRGGYNY</sequence>
<keyword evidence="5" id="KW-0687">Ribonucleoprotein</keyword>
<feature type="compositionally biased region" description="Basic and acidic residues" evidence="3">
    <location>
        <begin position="200"/>
        <end position="211"/>
    </location>
</feature>
<organism evidence="5 6">
    <name type="scientific">Heracleum sosnowskyi</name>
    <dbReference type="NCBI Taxonomy" id="360622"/>
    <lineage>
        <taxon>Eukaryota</taxon>
        <taxon>Viridiplantae</taxon>
        <taxon>Streptophyta</taxon>
        <taxon>Embryophyta</taxon>
        <taxon>Tracheophyta</taxon>
        <taxon>Spermatophyta</taxon>
        <taxon>Magnoliopsida</taxon>
        <taxon>eudicotyledons</taxon>
        <taxon>Gunneridae</taxon>
        <taxon>Pentapetalae</taxon>
        <taxon>asterids</taxon>
        <taxon>campanulids</taxon>
        <taxon>Apiales</taxon>
        <taxon>Apiaceae</taxon>
        <taxon>Apioideae</taxon>
        <taxon>apioid superclade</taxon>
        <taxon>Tordylieae</taxon>
        <taxon>Tordyliinae</taxon>
        <taxon>Heracleum</taxon>
    </lineage>
</organism>
<reference evidence="5" key="2">
    <citation type="submission" date="2023-05" db="EMBL/GenBank/DDBJ databases">
        <authorList>
            <person name="Schelkunov M.I."/>
        </authorList>
    </citation>
    <scope>NUCLEOTIDE SEQUENCE</scope>
    <source>
        <strain evidence="5">Hsosn_3</strain>
        <tissue evidence="5">Leaf</tissue>
    </source>
</reference>
<dbReference type="InterPro" id="IPR000504">
    <property type="entry name" value="RRM_dom"/>
</dbReference>
<evidence type="ECO:0000313" key="6">
    <source>
        <dbReference type="Proteomes" id="UP001237642"/>
    </source>
</evidence>
<feature type="compositionally biased region" description="Acidic residues" evidence="3">
    <location>
        <begin position="371"/>
        <end position="380"/>
    </location>
</feature>
<feature type="compositionally biased region" description="Basic residues" evidence="3">
    <location>
        <begin position="97"/>
        <end position="106"/>
    </location>
</feature>
<feature type="compositionally biased region" description="Basic and acidic residues" evidence="3">
    <location>
        <begin position="920"/>
        <end position="931"/>
    </location>
</feature>
<feature type="domain" description="RRM" evidence="4">
    <location>
        <begin position="669"/>
        <end position="751"/>
    </location>
</feature>
<dbReference type="CDD" id="cd00590">
    <property type="entry name" value="RRM_SF"/>
    <property type="match status" value="3"/>
</dbReference>
<evidence type="ECO:0000256" key="2">
    <source>
        <dbReference type="PROSITE-ProRule" id="PRU00176"/>
    </source>
</evidence>
<feature type="region of interest" description="Disordered" evidence="3">
    <location>
        <begin position="97"/>
        <end position="211"/>
    </location>
</feature>
<proteinExistence type="predicted"/>
<reference evidence="5" key="1">
    <citation type="submission" date="2023-02" db="EMBL/GenBank/DDBJ databases">
        <title>Genome of toxic invasive species Heracleum sosnowskyi carries increased number of genes despite the absence of recent whole-genome duplications.</title>
        <authorList>
            <person name="Schelkunov M."/>
            <person name="Shtratnikova V."/>
            <person name="Makarenko M."/>
            <person name="Klepikova A."/>
            <person name="Omelchenko D."/>
            <person name="Novikova G."/>
            <person name="Obukhova E."/>
            <person name="Bogdanov V."/>
            <person name="Penin A."/>
            <person name="Logacheva M."/>
        </authorList>
    </citation>
    <scope>NUCLEOTIDE SEQUENCE</scope>
    <source>
        <strain evidence="5">Hsosn_3</strain>
        <tissue evidence="5">Leaf</tissue>
    </source>
</reference>
<dbReference type="Proteomes" id="UP001237642">
    <property type="component" value="Unassembled WGS sequence"/>
</dbReference>
<dbReference type="GO" id="GO:0003723">
    <property type="term" value="F:RNA binding"/>
    <property type="evidence" value="ECO:0007669"/>
    <property type="project" value="UniProtKB-UniRule"/>
</dbReference>
<dbReference type="SMART" id="SM00360">
    <property type="entry name" value="RRM"/>
    <property type="match status" value="3"/>
</dbReference>